<gene>
    <name evidence="1" type="ORF">O1D97_07770</name>
</gene>
<organism evidence="1 2">
    <name type="scientific">Marinomonas phaeophyticola</name>
    <dbReference type="NCBI Taxonomy" id="3004091"/>
    <lineage>
        <taxon>Bacteria</taxon>
        <taxon>Pseudomonadati</taxon>
        <taxon>Pseudomonadota</taxon>
        <taxon>Gammaproteobacteria</taxon>
        <taxon>Oceanospirillales</taxon>
        <taxon>Oceanospirillaceae</taxon>
        <taxon>Marinomonas</taxon>
    </lineage>
</organism>
<protein>
    <submittedName>
        <fullName evidence="1">Uncharacterized protein</fullName>
    </submittedName>
</protein>
<comment type="caution">
    <text evidence="1">The sequence shown here is derived from an EMBL/GenBank/DDBJ whole genome shotgun (WGS) entry which is preliminary data.</text>
</comment>
<dbReference type="EMBL" id="JAPUBN010000013">
    <property type="protein sequence ID" value="MCZ2721553.1"/>
    <property type="molecule type" value="Genomic_DNA"/>
</dbReference>
<evidence type="ECO:0000313" key="2">
    <source>
        <dbReference type="Proteomes" id="UP001149719"/>
    </source>
</evidence>
<reference evidence="1" key="1">
    <citation type="submission" date="2022-12" db="EMBL/GenBank/DDBJ databases">
        <title>Marinomonas 15G1-11 sp. nov, isolated from marine algae.</title>
        <authorList>
            <person name="Butt M."/>
            <person name="Choi D.G."/>
            <person name="Kim J.M."/>
            <person name="Lee J.K."/>
            <person name="Baek J.H."/>
            <person name="Jeon C.O."/>
        </authorList>
    </citation>
    <scope>NUCLEOTIDE SEQUENCE</scope>
    <source>
        <strain evidence="1">15G1-11</strain>
    </source>
</reference>
<evidence type="ECO:0000313" key="1">
    <source>
        <dbReference type="EMBL" id="MCZ2721553.1"/>
    </source>
</evidence>
<dbReference type="Proteomes" id="UP001149719">
    <property type="component" value="Unassembled WGS sequence"/>
</dbReference>
<keyword evidence="2" id="KW-1185">Reference proteome</keyword>
<sequence length="41" mass="4702">MVIELRQAYEQGALSTIEKTTLGGTLRHFMSRPWVVYCKST</sequence>
<proteinExistence type="predicted"/>
<name>A0ABT4JT37_9GAMM</name>
<accession>A0ABT4JT37</accession>